<reference evidence="1 2" key="1">
    <citation type="submission" date="2024-07" db="EMBL/GenBank/DDBJ databases">
        <title>Section-level genome sequencing and comparative genomics of Aspergillus sections Usti and Cavernicolus.</title>
        <authorList>
            <consortium name="Lawrence Berkeley National Laboratory"/>
            <person name="Nybo J.L."/>
            <person name="Vesth T.C."/>
            <person name="Theobald S."/>
            <person name="Frisvad J.C."/>
            <person name="Larsen T.O."/>
            <person name="Kjaerboelling I."/>
            <person name="Rothschild-Mancinelli K."/>
            <person name="Lyhne E.K."/>
            <person name="Kogle M.E."/>
            <person name="Barry K."/>
            <person name="Clum A."/>
            <person name="Na H."/>
            <person name="Ledsgaard L."/>
            <person name="Lin J."/>
            <person name="Lipzen A."/>
            <person name="Kuo A."/>
            <person name="Riley R."/>
            <person name="Mondo S."/>
            <person name="Labutti K."/>
            <person name="Haridas S."/>
            <person name="Pangalinan J."/>
            <person name="Salamov A.A."/>
            <person name="Simmons B.A."/>
            <person name="Magnuson J.K."/>
            <person name="Chen J."/>
            <person name="Drula E."/>
            <person name="Henrissat B."/>
            <person name="Wiebenga A."/>
            <person name="Lubbers R.J."/>
            <person name="Gomes A.C."/>
            <person name="Makela M.R."/>
            <person name="Stajich J."/>
            <person name="Grigoriev I.V."/>
            <person name="Mortensen U.H."/>
            <person name="De Vries R.P."/>
            <person name="Baker S.E."/>
            <person name="Andersen M.R."/>
        </authorList>
    </citation>
    <scope>NUCLEOTIDE SEQUENCE [LARGE SCALE GENOMIC DNA]</scope>
    <source>
        <strain evidence="1 2">CBS 209.92</strain>
    </source>
</reference>
<dbReference type="InterPro" id="IPR036866">
    <property type="entry name" value="RibonucZ/Hydroxyglut_hydro"/>
</dbReference>
<sequence>MIFCIFDTIFRLIMPRCTLLELDSLVIQSVVDNKVDPFTSPSAAKTDRVFKTAKGISLVITATKGPLSHTILFDTGPDPTALVHNYTRLRSEIPPVDAIVISQWHPYSSGALINVLESIHESKAQDPLLPVDGPPIQLASTGHHILPFHTHAIDHDEIARTGARLIETNKPHTILDDMFLVSDPLPPAQKQQHERGASRVLAHVHKHNHDQKPQNERLLVCKLKADKGLVIITGCSHAAKLKEISSHALTLVSDPKADGESRVHALVGGFHMEEAEQEELKAAVRDLKDINPDYILAGNCTGLRFQLEVEENLPNRFVRCFCGGEYIF</sequence>
<dbReference type="SUPFAM" id="SSF56281">
    <property type="entry name" value="Metallo-hydrolase/oxidoreductase"/>
    <property type="match status" value="1"/>
</dbReference>
<evidence type="ECO:0000313" key="2">
    <source>
        <dbReference type="Proteomes" id="UP001610563"/>
    </source>
</evidence>
<organism evidence="1 2">
    <name type="scientific">Aspergillus keveii</name>
    <dbReference type="NCBI Taxonomy" id="714993"/>
    <lineage>
        <taxon>Eukaryota</taxon>
        <taxon>Fungi</taxon>
        <taxon>Dikarya</taxon>
        <taxon>Ascomycota</taxon>
        <taxon>Pezizomycotina</taxon>
        <taxon>Eurotiomycetes</taxon>
        <taxon>Eurotiomycetidae</taxon>
        <taxon>Eurotiales</taxon>
        <taxon>Aspergillaceae</taxon>
        <taxon>Aspergillus</taxon>
        <taxon>Aspergillus subgen. Nidulantes</taxon>
    </lineage>
</organism>
<dbReference type="Gene3D" id="3.60.15.10">
    <property type="entry name" value="Ribonuclease Z/Hydroxyacylglutathione hydrolase-like"/>
    <property type="match status" value="1"/>
</dbReference>
<dbReference type="PANTHER" id="PTHR13754:SF13">
    <property type="entry name" value="METALLO-BETA-LACTAMASE SUPERFAMILY PROTEIN (AFU_ORTHOLOGUE AFUA_3G07630)"/>
    <property type="match status" value="1"/>
</dbReference>
<accession>A0ABR4FJI6</accession>
<dbReference type="CDD" id="cd07713">
    <property type="entry name" value="DHPS-like_MBL-fold"/>
    <property type="match status" value="1"/>
</dbReference>
<evidence type="ECO:0000313" key="1">
    <source>
        <dbReference type="EMBL" id="KAL2783395.1"/>
    </source>
</evidence>
<dbReference type="InterPro" id="IPR041712">
    <property type="entry name" value="DHPS-like_MBL-fold"/>
</dbReference>
<dbReference type="EMBL" id="JBFTWV010000240">
    <property type="protein sequence ID" value="KAL2783395.1"/>
    <property type="molecule type" value="Genomic_DNA"/>
</dbReference>
<gene>
    <name evidence="1" type="ORF">BJX66DRAFT_318587</name>
</gene>
<comment type="caution">
    <text evidence="1">The sequence shown here is derived from an EMBL/GenBank/DDBJ whole genome shotgun (WGS) entry which is preliminary data.</text>
</comment>
<dbReference type="Proteomes" id="UP001610563">
    <property type="component" value="Unassembled WGS sequence"/>
</dbReference>
<name>A0ABR4FJI6_9EURO</name>
<dbReference type="PANTHER" id="PTHR13754">
    <property type="entry name" value="METALLO-BETA-LACTAMASE SUPERFAMILY PROTEIN"/>
    <property type="match status" value="1"/>
</dbReference>
<proteinExistence type="predicted"/>
<protein>
    <recommendedName>
        <fullName evidence="3">Metallo-beta-lactamase domain-containing protein</fullName>
    </recommendedName>
</protein>
<keyword evidence="2" id="KW-1185">Reference proteome</keyword>
<evidence type="ECO:0008006" key="3">
    <source>
        <dbReference type="Google" id="ProtNLM"/>
    </source>
</evidence>
<dbReference type="InterPro" id="IPR052926">
    <property type="entry name" value="Metallo-beta-lactamase_dom"/>
</dbReference>